<dbReference type="EMBL" id="JOJR01000229">
    <property type="protein sequence ID" value="RCN41606.1"/>
    <property type="molecule type" value="Genomic_DNA"/>
</dbReference>
<evidence type="ECO:0000313" key="1">
    <source>
        <dbReference type="EMBL" id="RCN41606.1"/>
    </source>
</evidence>
<dbReference type="OrthoDB" id="10423320at2759"/>
<evidence type="ECO:0000313" key="2">
    <source>
        <dbReference type="Proteomes" id="UP000252519"/>
    </source>
</evidence>
<dbReference type="AlphaFoldDB" id="A0A368GB24"/>
<protein>
    <submittedName>
        <fullName evidence="1">Uncharacterized protein</fullName>
    </submittedName>
</protein>
<name>A0A368GB24_ANCCA</name>
<dbReference type="Pfam" id="PF21556">
    <property type="entry name" value="AceES-2"/>
    <property type="match status" value="1"/>
</dbReference>
<dbReference type="InterPro" id="IPR049084">
    <property type="entry name" value="AceES-2"/>
</dbReference>
<proteinExistence type="predicted"/>
<accession>A0A368GB24</accession>
<keyword evidence="2" id="KW-1185">Reference proteome</keyword>
<reference evidence="1 2" key="1">
    <citation type="submission" date="2014-10" db="EMBL/GenBank/DDBJ databases">
        <title>Draft genome of the hookworm Ancylostoma caninum.</title>
        <authorList>
            <person name="Mitreva M."/>
        </authorList>
    </citation>
    <scope>NUCLEOTIDE SEQUENCE [LARGE SCALE GENOMIC DNA]</scope>
    <source>
        <strain evidence="1 2">Baltimore</strain>
    </source>
</reference>
<gene>
    <name evidence="1" type="ORF">ANCCAN_12435</name>
</gene>
<dbReference type="Proteomes" id="UP000252519">
    <property type="component" value="Unassembled WGS sequence"/>
</dbReference>
<organism evidence="1 2">
    <name type="scientific">Ancylostoma caninum</name>
    <name type="common">Dog hookworm</name>
    <dbReference type="NCBI Taxonomy" id="29170"/>
    <lineage>
        <taxon>Eukaryota</taxon>
        <taxon>Metazoa</taxon>
        <taxon>Ecdysozoa</taxon>
        <taxon>Nematoda</taxon>
        <taxon>Chromadorea</taxon>
        <taxon>Rhabditida</taxon>
        <taxon>Rhabditina</taxon>
        <taxon>Rhabditomorpha</taxon>
        <taxon>Strongyloidea</taxon>
        <taxon>Ancylostomatidae</taxon>
        <taxon>Ancylostomatinae</taxon>
        <taxon>Ancylostoma</taxon>
    </lineage>
</organism>
<comment type="caution">
    <text evidence="1">The sequence shown here is derived from an EMBL/GenBank/DDBJ whole genome shotgun (WGS) entry which is preliminary data.</text>
</comment>
<sequence length="64" mass="7672">MYYPVKPEPKRWEDFKTINLNKCDDVTLEPDDSYILGCKTDNKDCIFVRRYDQLTPQEKSLLKL</sequence>
<dbReference type="Gene3D" id="2.40.50.780">
    <property type="match status" value="1"/>
</dbReference>